<gene>
    <name evidence="1" type="ORF">AXG93_2415s1670</name>
</gene>
<organism evidence="1 2">
    <name type="scientific">Marchantia polymorpha subsp. ruderalis</name>
    <dbReference type="NCBI Taxonomy" id="1480154"/>
    <lineage>
        <taxon>Eukaryota</taxon>
        <taxon>Viridiplantae</taxon>
        <taxon>Streptophyta</taxon>
        <taxon>Embryophyta</taxon>
        <taxon>Marchantiophyta</taxon>
        <taxon>Marchantiopsida</taxon>
        <taxon>Marchantiidae</taxon>
        <taxon>Marchantiales</taxon>
        <taxon>Marchantiaceae</taxon>
        <taxon>Marchantia</taxon>
    </lineage>
</organism>
<dbReference type="Proteomes" id="UP000077202">
    <property type="component" value="Unassembled WGS sequence"/>
</dbReference>
<dbReference type="EMBL" id="LVLJ01002571">
    <property type="protein sequence ID" value="OAE24585.1"/>
    <property type="molecule type" value="Genomic_DNA"/>
</dbReference>
<accession>A0A176VWQ9</accession>
<evidence type="ECO:0000313" key="2">
    <source>
        <dbReference type="Proteomes" id="UP000077202"/>
    </source>
</evidence>
<reference evidence="1" key="1">
    <citation type="submission" date="2016-03" db="EMBL/GenBank/DDBJ databases">
        <title>Mechanisms controlling the formation of the plant cell surface in tip-growing cells are functionally conserved among land plants.</title>
        <authorList>
            <person name="Honkanen S."/>
            <person name="Jones V.A."/>
            <person name="Morieri G."/>
            <person name="Champion C."/>
            <person name="Hetherington A.J."/>
            <person name="Kelly S."/>
            <person name="Saint-Marcoux D."/>
            <person name="Proust H."/>
            <person name="Prescott H."/>
            <person name="Dolan L."/>
        </authorList>
    </citation>
    <scope>NUCLEOTIDE SEQUENCE [LARGE SCALE GENOMIC DNA]</scope>
    <source>
        <tissue evidence="1">Whole gametophyte</tissue>
    </source>
</reference>
<evidence type="ECO:0000313" key="1">
    <source>
        <dbReference type="EMBL" id="OAE24585.1"/>
    </source>
</evidence>
<proteinExistence type="predicted"/>
<name>A0A176VWQ9_MARPO</name>
<keyword evidence="2" id="KW-1185">Reference proteome</keyword>
<dbReference type="AlphaFoldDB" id="A0A176VWQ9"/>
<comment type="caution">
    <text evidence="1">The sequence shown here is derived from an EMBL/GenBank/DDBJ whole genome shotgun (WGS) entry which is preliminary data.</text>
</comment>
<protein>
    <submittedName>
        <fullName evidence="1">Uncharacterized protein</fullName>
    </submittedName>
</protein>
<sequence length="94" mass="10174">MSCSGLEEADFFTTPSSFVRLRTPTIKGLSSVEDGEPSRQPCISISDNAKLLLNSTTPGQAVNDVIRRQNQCEEIAGGIAGAMGAFRRRRESLE</sequence>